<dbReference type="Proteomes" id="UP000236173">
    <property type="component" value="Unassembled WGS sequence"/>
</dbReference>
<gene>
    <name evidence="1" type="ORF">HRbin17_00623</name>
</gene>
<dbReference type="AlphaFoldDB" id="A0A2H5XAA2"/>
<protein>
    <submittedName>
        <fullName evidence="1">Uncharacterized protein</fullName>
    </submittedName>
</protein>
<comment type="caution">
    <text evidence="1">The sequence shown here is derived from an EMBL/GenBank/DDBJ whole genome shotgun (WGS) entry which is preliminary data.</text>
</comment>
<organism evidence="1 2">
    <name type="scientific">Candidatus Fervidibacter japonicus</name>
    <dbReference type="NCBI Taxonomy" id="2035412"/>
    <lineage>
        <taxon>Bacteria</taxon>
        <taxon>Candidatus Fervidibacterota</taxon>
        <taxon>Candidatus Fervidibacter</taxon>
    </lineage>
</organism>
<evidence type="ECO:0000313" key="1">
    <source>
        <dbReference type="EMBL" id="GBC98126.1"/>
    </source>
</evidence>
<evidence type="ECO:0000313" key="2">
    <source>
        <dbReference type="Proteomes" id="UP000236173"/>
    </source>
</evidence>
<sequence>MTRTEWSEIVYAALALLGVAWRRRTDSAGVTALT</sequence>
<reference evidence="2" key="1">
    <citation type="submission" date="2017-09" db="EMBL/GenBank/DDBJ databases">
        <title>Metaegenomics of thermophilic ammonia-oxidizing enrichment culture.</title>
        <authorList>
            <person name="Kato S."/>
            <person name="Suzuki K."/>
        </authorList>
    </citation>
    <scope>NUCLEOTIDE SEQUENCE [LARGE SCALE GENOMIC DNA]</scope>
</reference>
<dbReference type="EMBL" id="BEHT01000006">
    <property type="protein sequence ID" value="GBC98126.1"/>
    <property type="molecule type" value="Genomic_DNA"/>
</dbReference>
<name>A0A2H5XAA2_9BACT</name>
<proteinExistence type="predicted"/>
<accession>A0A2H5XAA2</accession>